<comment type="caution">
    <text evidence="3">The sequence shown here is derived from an EMBL/GenBank/DDBJ whole genome shotgun (WGS) entry which is preliminary data.</text>
</comment>
<keyword evidence="4" id="KW-1185">Reference proteome</keyword>
<evidence type="ECO:0000256" key="1">
    <source>
        <dbReference type="SAM" id="SignalP"/>
    </source>
</evidence>
<feature type="domain" description="Fimbrial-type adhesion" evidence="2">
    <location>
        <begin position="35"/>
        <end position="179"/>
    </location>
</feature>
<organism evidence="3 4">
    <name type="scientific">Siccibacter turicensis</name>
    <dbReference type="NCBI Taxonomy" id="357233"/>
    <lineage>
        <taxon>Bacteria</taxon>
        <taxon>Pseudomonadati</taxon>
        <taxon>Pseudomonadota</taxon>
        <taxon>Gammaproteobacteria</taxon>
        <taxon>Enterobacterales</taxon>
        <taxon>Enterobacteriaceae</taxon>
        <taxon>Siccibacter</taxon>
    </lineage>
</organism>
<dbReference type="EMBL" id="PYEP01000009">
    <property type="protein sequence ID" value="PSN06138.1"/>
    <property type="molecule type" value="Genomic_DNA"/>
</dbReference>
<evidence type="ECO:0000259" key="2">
    <source>
        <dbReference type="Pfam" id="PF00419"/>
    </source>
</evidence>
<protein>
    <submittedName>
        <fullName evidence="3">Fimbrial protein</fullName>
    </submittedName>
</protein>
<feature type="chain" id="PRO_5015156770" evidence="1">
    <location>
        <begin position="22"/>
        <end position="182"/>
    </location>
</feature>
<feature type="signal peptide" evidence="1">
    <location>
        <begin position="1"/>
        <end position="21"/>
    </location>
</feature>
<dbReference type="SUPFAM" id="SSF49401">
    <property type="entry name" value="Bacterial adhesins"/>
    <property type="match status" value="1"/>
</dbReference>
<dbReference type="Pfam" id="PF00419">
    <property type="entry name" value="Fimbrial"/>
    <property type="match status" value="1"/>
</dbReference>
<evidence type="ECO:0000313" key="3">
    <source>
        <dbReference type="EMBL" id="PSN06138.1"/>
    </source>
</evidence>
<keyword evidence="1" id="KW-0732">Signal</keyword>
<dbReference type="InterPro" id="IPR000259">
    <property type="entry name" value="Adhesion_dom_fimbrial"/>
</dbReference>
<evidence type="ECO:0000313" key="4">
    <source>
        <dbReference type="Proteomes" id="UP000240212"/>
    </source>
</evidence>
<dbReference type="InterPro" id="IPR036937">
    <property type="entry name" value="Adhesion_dom_fimbrial_sf"/>
</dbReference>
<dbReference type="GO" id="GO:0007155">
    <property type="term" value="P:cell adhesion"/>
    <property type="evidence" value="ECO:0007669"/>
    <property type="project" value="InterPro"/>
</dbReference>
<sequence>MKLSLSGLIVSTLFMATFAQAEINAADVPATLTITGTATADVQALCTLSASVSSVYLRGDVSNLIEQGDNADNMTFVPLRIEGNTQCDTLLEQGRLAYRFLGTPGDRMGSALANASTGENAATGVAIGLFDNQGKPVSINSDSIIASQNPGQGIGFQVVKLSDQKATAGTVHGVLTIDVERL</sequence>
<dbReference type="Proteomes" id="UP000240212">
    <property type="component" value="Unassembled WGS sequence"/>
</dbReference>
<dbReference type="Gene3D" id="2.60.40.1090">
    <property type="entry name" value="Fimbrial-type adhesion domain"/>
    <property type="match status" value="1"/>
</dbReference>
<dbReference type="RefSeq" id="WP_106878219.1">
    <property type="nucleotide sequence ID" value="NZ_JAXCWX010000009.1"/>
</dbReference>
<dbReference type="AlphaFoldDB" id="A0A2P8VGA8"/>
<dbReference type="InterPro" id="IPR008966">
    <property type="entry name" value="Adhesion_dom_sf"/>
</dbReference>
<dbReference type="OrthoDB" id="6565211at2"/>
<gene>
    <name evidence="3" type="ORF">C7G83_18120</name>
</gene>
<accession>A0A2P8VGA8</accession>
<reference evidence="3 4" key="1">
    <citation type="submission" date="2018-03" db="EMBL/GenBank/DDBJ databases">
        <title>Draft genome sequence of the first documented clinical Siccibacter turicensis isolate in Austria.</title>
        <authorList>
            <person name="Lepuschitz S."/>
            <person name="Pekard-Amenitsch S."/>
            <person name="Haunold R."/>
            <person name="Schill S."/>
            <person name="Mach R."/>
            <person name="Allerberger F."/>
            <person name="Ruppitsch W."/>
            <person name="Forsythe S.J."/>
        </authorList>
    </citation>
    <scope>NUCLEOTIDE SEQUENCE [LARGE SCALE GENOMIC DNA]</scope>
    <source>
        <strain evidence="3 4">6100069499-17</strain>
    </source>
</reference>
<proteinExistence type="predicted"/>
<name>A0A2P8VGA8_9ENTR</name>
<dbReference type="GO" id="GO:0009289">
    <property type="term" value="C:pilus"/>
    <property type="evidence" value="ECO:0007669"/>
    <property type="project" value="InterPro"/>
</dbReference>